<accession>A0A1J1I7K6</accession>
<dbReference type="Proteomes" id="UP000183832">
    <property type="component" value="Unassembled WGS sequence"/>
</dbReference>
<name>A0A1J1I7K6_9DIPT</name>
<protein>
    <submittedName>
        <fullName evidence="1">CLUMA_CG009692, isoform A</fullName>
    </submittedName>
</protein>
<gene>
    <name evidence="1" type="ORF">CLUMA_CG009692</name>
</gene>
<dbReference type="AlphaFoldDB" id="A0A1J1I7K6"/>
<dbReference type="EMBL" id="CVRI01000043">
    <property type="protein sequence ID" value="CRK96269.1"/>
    <property type="molecule type" value="Genomic_DNA"/>
</dbReference>
<evidence type="ECO:0000313" key="1">
    <source>
        <dbReference type="EMBL" id="CRK96269.1"/>
    </source>
</evidence>
<proteinExistence type="predicted"/>
<reference evidence="1 2" key="1">
    <citation type="submission" date="2015-04" db="EMBL/GenBank/DDBJ databases">
        <authorList>
            <person name="Syromyatnikov M.Y."/>
            <person name="Popov V.N."/>
        </authorList>
    </citation>
    <scope>NUCLEOTIDE SEQUENCE [LARGE SCALE GENOMIC DNA]</scope>
</reference>
<evidence type="ECO:0000313" key="2">
    <source>
        <dbReference type="Proteomes" id="UP000183832"/>
    </source>
</evidence>
<sequence length="89" mass="10110">MYTKALWNKFSLMKLVTKFSETQQVRTRPFRKAMANTVCCSGGEKCGIAEISSEDCAALNKRKGKKQQRNKLINKPKSTPSKLIKLLMK</sequence>
<keyword evidence="2" id="KW-1185">Reference proteome</keyword>
<organism evidence="1 2">
    <name type="scientific">Clunio marinus</name>
    <dbReference type="NCBI Taxonomy" id="568069"/>
    <lineage>
        <taxon>Eukaryota</taxon>
        <taxon>Metazoa</taxon>
        <taxon>Ecdysozoa</taxon>
        <taxon>Arthropoda</taxon>
        <taxon>Hexapoda</taxon>
        <taxon>Insecta</taxon>
        <taxon>Pterygota</taxon>
        <taxon>Neoptera</taxon>
        <taxon>Endopterygota</taxon>
        <taxon>Diptera</taxon>
        <taxon>Nematocera</taxon>
        <taxon>Chironomoidea</taxon>
        <taxon>Chironomidae</taxon>
        <taxon>Clunio</taxon>
    </lineage>
</organism>